<sequence length="147" mass="15401">MRPDLPRSLASAWLLSAAVAAVALPAARALAPPDRPGEPVDEYAQVMRVHLPWTLFCVAMAFAAGVYLRDQPRARWRAAGGLPAPLAATALGAVLGVPTFGTAVGVGLHLIEALLAVVLGLSLATALADRQDRGARRRRPAARRSGR</sequence>
<proteinExistence type="predicted"/>
<evidence type="ECO:0008006" key="5">
    <source>
        <dbReference type="Google" id="ProtNLM"/>
    </source>
</evidence>
<feature type="transmembrane region" description="Helical" evidence="1">
    <location>
        <begin position="53"/>
        <end position="69"/>
    </location>
</feature>
<keyword evidence="1" id="KW-1133">Transmembrane helix</keyword>
<keyword evidence="4" id="KW-1185">Reference proteome</keyword>
<keyword evidence="1" id="KW-0812">Transmembrane</keyword>
<reference evidence="3 4" key="1">
    <citation type="submission" date="2021-07" db="EMBL/GenBank/DDBJ databases">
        <title>Actinomadura sp. PM05-2 isolated from lichen.</title>
        <authorList>
            <person name="Somphong A."/>
            <person name="Phongsopitanun W."/>
            <person name="Tanasupawat S."/>
            <person name="Peongsungnone V."/>
        </authorList>
    </citation>
    <scope>NUCLEOTIDE SEQUENCE [LARGE SCALE GENOMIC DNA]</scope>
    <source>
        <strain evidence="3 4">PM05-2</strain>
    </source>
</reference>
<evidence type="ECO:0000256" key="1">
    <source>
        <dbReference type="SAM" id="Phobius"/>
    </source>
</evidence>
<evidence type="ECO:0000256" key="2">
    <source>
        <dbReference type="SAM" id="SignalP"/>
    </source>
</evidence>
<keyword evidence="1" id="KW-0472">Membrane</keyword>
<accession>A0ABS7FZE6</accession>
<feature type="chain" id="PRO_5046229759" description="Integral membrane protein" evidence="2">
    <location>
        <begin position="32"/>
        <end position="147"/>
    </location>
</feature>
<keyword evidence="2" id="KW-0732">Signal</keyword>
<comment type="caution">
    <text evidence="3">The sequence shown here is derived from an EMBL/GenBank/DDBJ whole genome shotgun (WGS) entry which is preliminary data.</text>
</comment>
<protein>
    <recommendedName>
        <fullName evidence="5">Integral membrane protein</fullName>
    </recommendedName>
</protein>
<feature type="signal peptide" evidence="2">
    <location>
        <begin position="1"/>
        <end position="31"/>
    </location>
</feature>
<evidence type="ECO:0000313" key="4">
    <source>
        <dbReference type="Proteomes" id="UP000774570"/>
    </source>
</evidence>
<name>A0ABS7FZE6_9ACTN</name>
<dbReference type="Proteomes" id="UP000774570">
    <property type="component" value="Unassembled WGS sequence"/>
</dbReference>
<feature type="transmembrane region" description="Helical" evidence="1">
    <location>
        <begin position="81"/>
        <end position="100"/>
    </location>
</feature>
<feature type="transmembrane region" description="Helical" evidence="1">
    <location>
        <begin position="106"/>
        <end position="128"/>
    </location>
</feature>
<evidence type="ECO:0000313" key="3">
    <source>
        <dbReference type="EMBL" id="MBW8484947.1"/>
    </source>
</evidence>
<organism evidence="3 4">
    <name type="scientific">Actinomadura parmotrematis</name>
    <dbReference type="NCBI Taxonomy" id="2864039"/>
    <lineage>
        <taxon>Bacteria</taxon>
        <taxon>Bacillati</taxon>
        <taxon>Actinomycetota</taxon>
        <taxon>Actinomycetes</taxon>
        <taxon>Streptosporangiales</taxon>
        <taxon>Thermomonosporaceae</taxon>
        <taxon>Actinomadura</taxon>
    </lineage>
</organism>
<dbReference type="RefSeq" id="WP_220168169.1">
    <property type="nucleotide sequence ID" value="NZ_JAIBOA010000013.1"/>
</dbReference>
<gene>
    <name evidence="3" type="ORF">K1Y72_21370</name>
</gene>
<dbReference type="EMBL" id="JAIBOA010000013">
    <property type="protein sequence ID" value="MBW8484947.1"/>
    <property type="molecule type" value="Genomic_DNA"/>
</dbReference>